<protein>
    <submittedName>
        <fullName evidence="2">Uncharacterized protein</fullName>
    </submittedName>
</protein>
<gene>
    <name evidence="2" type="ORF">SLAV_36430</name>
</gene>
<feature type="compositionally biased region" description="Basic and acidic residues" evidence="1">
    <location>
        <begin position="9"/>
        <end position="23"/>
    </location>
</feature>
<proteinExistence type="predicted"/>
<dbReference type="AlphaFoldDB" id="A0A2K8PQN7"/>
<accession>A0A2K8PQN7</accession>
<organism evidence="2 3">
    <name type="scientific">Streptomyces lavendulae subsp. lavendulae</name>
    <dbReference type="NCBI Taxonomy" id="58340"/>
    <lineage>
        <taxon>Bacteria</taxon>
        <taxon>Bacillati</taxon>
        <taxon>Actinomycetota</taxon>
        <taxon>Actinomycetes</taxon>
        <taxon>Kitasatosporales</taxon>
        <taxon>Streptomycetaceae</taxon>
        <taxon>Streptomyces</taxon>
    </lineage>
</organism>
<dbReference type="Gene3D" id="2.40.128.630">
    <property type="match status" value="1"/>
</dbReference>
<dbReference type="InterPro" id="IPR011047">
    <property type="entry name" value="Quinoprotein_ADH-like_sf"/>
</dbReference>
<sequence>MLGMALLDGEVRGTPDSRSRQRNDVLPPTGGSTQIAGVRHWTGLQLTRTTHTQSMTGGVVPVGVIAPGELPFARGTAAAPEHVAMATGYGCVVNGPGLAVPSPWSSKVSWARSSSSGAARAEPADCGCGWPAVGTHAERVFVEFIAVNAASTRVEWRLSLDVPEWAKDAPYPLSARVAASSGRVALLTVGAFKPAGRTTYAIDLVDHRVLWTRDLLEAKKIVKGAVVGITKDAIDSRYEAAAGHDLNTGEQRWRGEDSDGSWG</sequence>
<evidence type="ECO:0000313" key="2">
    <source>
        <dbReference type="EMBL" id="ATZ29051.1"/>
    </source>
</evidence>
<evidence type="ECO:0000256" key="1">
    <source>
        <dbReference type="SAM" id="MobiDB-lite"/>
    </source>
</evidence>
<dbReference type="SUPFAM" id="SSF50998">
    <property type="entry name" value="Quinoprotein alcohol dehydrogenase-like"/>
    <property type="match status" value="1"/>
</dbReference>
<dbReference type="EMBL" id="CP024985">
    <property type="protein sequence ID" value="ATZ29051.1"/>
    <property type="molecule type" value="Genomic_DNA"/>
</dbReference>
<dbReference type="Proteomes" id="UP000231791">
    <property type="component" value="Chromosome"/>
</dbReference>
<name>A0A2K8PQN7_STRLA</name>
<reference evidence="2 3" key="1">
    <citation type="submission" date="2017-11" db="EMBL/GenBank/DDBJ databases">
        <title>Complete genome sequence of Streptomyces lavendulae subsp. lavendulae CCM 3239 (formerly 'Streptomyces aureofaciens CCM 3239'), the producer of the angucycline-type antibiotic auricin.</title>
        <authorList>
            <person name="Busche T."/>
            <person name="Novakova R."/>
            <person name="Al'Dilaimi A."/>
            <person name="Homerova D."/>
            <person name="Feckova L."/>
            <person name="Rezuchova B."/>
            <person name="Mingyar E."/>
            <person name="Csolleiova D."/>
            <person name="Bekeova C."/>
            <person name="Winkler A."/>
            <person name="Sevcikova B."/>
            <person name="Kalinowski J."/>
            <person name="Kormanec J."/>
            <person name="Ruckert C."/>
        </authorList>
    </citation>
    <scope>NUCLEOTIDE SEQUENCE [LARGE SCALE GENOMIC DNA]</scope>
    <source>
        <strain evidence="2 3">CCM 3239</strain>
    </source>
</reference>
<evidence type="ECO:0000313" key="3">
    <source>
        <dbReference type="Proteomes" id="UP000231791"/>
    </source>
</evidence>
<dbReference type="KEGG" id="slx:SLAV_36430"/>
<keyword evidence="3" id="KW-1185">Reference proteome</keyword>
<feature type="region of interest" description="Disordered" evidence="1">
    <location>
        <begin position="1"/>
        <end position="34"/>
    </location>
</feature>